<dbReference type="InterPro" id="IPR036890">
    <property type="entry name" value="HATPase_C_sf"/>
</dbReference>
<evidence type="ECO:0000256" key="12">
    <source>
        <dbReference type="ARBA" id="ARBA00022989"/>
    </source>
</evidence>
<dbReference type="Gene3D" id="1.10.8.500">
    <property type="entry name" value="HAMP domain in histidine kinase"/>
    <property type="match status" value="1"/>
</dbReference>
<comment type="caution">
    <text evidence="17">The sequence shown here is derived from an EMBL/GenBank/DDBJ whole genome shotgun (WGS) entry which is preliminary data.</text>
</comment>
<dbReference type="InterPro" id="IPR011712">
    <property type="entry name" value="Sig_transdc_His_kin_sub3_dim/P"/>
</dbReference>
<evidence type="ECO:0000256" key="4">
    <source>
        <dbReference type="ARBA" id="ARBA00022475"/>
    </source>
</evidence>
<dbReference type="Pfam" id="PF13675">
    <property type="entry name" value="PilJ"/>
    <property type="match status" value="1"/>
</dbReference>
<dbReference type="CDD" id="cd06225">
    <property type="entry name" value="HAMP"/>
    <property type="match status" value="1"/>
</dbReference>
<evidence type="ECO:0000256" key="7">
    <source>
        <dbReference type="ARBA" id="ARBA00022679"/>
    </source>
</evidence>
<dbReference type="GO" id="GO:0005886">
    <property type="term" value="C:plasma membrane"/>
    <property type="evidence" value="ECO:0007669"/>
    <property type="project" value="UniProtKB-SubCell"/>
</dbReference>
<feature type="domain" description="HAMP" evidence="16">
    <location>
        <begin position="207"/>
        <end position="259"/>
    </location>
</feature>
<dbReference type="InterPro" id="IPR005467">
    <property type="entry name" value="His_kinase_dom"/>
</dbReference>
<proteinExistence type="predicted"/>
<dbReference type="CDD" id="cd19408">
    <property type="entry name" value="NarX_NarQ_sensor"/>
    <property type="match status" value="1"/>
</dbReference>
<keyword evidence="12 14" id="KW-1133">Transmembrane helix</keyword>
<evidence type="ECO:0000259" key="15">
    <source>
        <dbReference type="PROSITE" id="PS50109"/>
    </source>
</evidence>
<dbReference type="SMART" id="SM00304">
    <property type="entry name" value="HAMP"/>
    <property type="match status" value="1"/>
</dbReference>
<dbReference type="PANTHER" id="PTHR24421">
    <property type="entry name" value="NITRATE/NITRITE SENSOR PROTEIN NARX-RELATED"/>
    <property type="match status" value="1"/>
</dbReference>
<evidence type="ECO:0000256" key="9">
    <source>
        <dbReference type="ARBA" id="ARBA00022741"/>
    </source>
</evidence>
<dbReference type="PROSITE" id="PS50885">
    <property type="entry name" value="HAMP"/>
    <property type="match status" value="1"/>
</dbReference>
<accession>A0A0F9G6Q1</accession>
<comment type="catalytic activity">
    <reaction evidence="1">
        <text>ATP + protein L-histidine = ADP + protein N-phospho-L-histidine.</text>
        <dbReference type="EC" id="2.7.13.3"/>
    </reaction>
</comment>
<dbReference type="Pfam" id="PF00672">
    <property type="entry name" value="HAMP"/>
    <property type="match status" value="1"/>
</dbReference>
<keyword evidence="7" id="KW-0808">Transferase</keyword>
<dbReference type="InterPro" id="IPR029095">
    <property type="entry name" value="NarX-like_N"/>
</dbReference>
<dbReference type="InterPro" id="IPR003660">
    <property type="entry name" value="HAMP_dom"/>
</dbReference>
<evidence type="ECO:0000256" key="11">
    <source>
        <dbReference type="ARBA" id="ARBA00022840"/>
    </source>
</evidence>
<evidence type="ECO:0000256" key="14">
    <source>
        <dbReference type="SAM" id="Phobius"/>
    </source>
</evidence>
<reference evidence="17" key="1">
    <citation type="journal article" date="2015" name="Nature">
        <title>Complex archaea that bridge the gap between prokaryotes and eukaryotes.</title>
        <authorList>
            <person name="Spang A."/>
            <person name="Saw J.H."/>
            <person name="Jorgensen S.L."/>
            <person name="Zaremba-Niedzwiedzka K."/>
            <person name="Martijn J."/>
            <person name="Lind A.E."/>
            <person name="van Eijk R."/>
            <person name="Schleper C."/>
            <person name="Guy L."/>
            <person name="Ettema T.J."/>
        </authorList>
    </citation>
    <scope>NUCLEOTIDE SEQUENCE</scope>
</reference>
<dbReference type="PROSITE" id="PS50109">
    <property type="entry name" value="HIS_KIN"/>
    <property type="match status" value="1"/>
</dbReference>
<sequence>MTTTLAGKKLRFSQSIAIQVLIPMVVIGLLALGSMLVSLLVTVNTQHDAEAINTAGSMRMQSYRIAVLLQQASSGDDTWEATAEALSSEYQLFSKKLYQSSITRAAGKSGQNPIKDNCSRVVDNWESSVVPILSPFLAGQFVSTESITKANENYLALVDHHVADIDNLVLSIQKNTEDKIELLGIYEGLSIFLSFLALVFIVMRADQNLVKPLKDLVRAAEHASIGDFSYRTYYEAVNEIGLLCSTFNDMSASLARHYRKLEDLVNEKTVQLQQSNQMLDFLYSTAQRLSEGPIDRQTLTETITDLKKLTGVSQLSLCLANEASKDQYDLILPAGDQHSCRLDDCVKCFMRPDKKHLAQGETSFPIEDASDNFGFLYVKNENNRALKPWQQRLIEAVAEHLSFAMALQYQEGLSRRLMLFEERSTIARELHDSLAQSLSYMKMQVARISKLFDRNAPEEKIREGLEDLQQGLDAAYKHLRELLTTFRLKLDVPTLYLALKTTIDECDKMKEDIDVVLDYGLVHCPLSPNEDIHVLQIIREAITNAVKHSKANLIELVCEHGDNNKVIFKVVDNGIGIPDNPYKDHHYGLSIMQERAELVHGTLAIGPSSEHAGTTVALTFTPEVFR</sequence>
<dbReference type="GO" id="GO:0000155">
    <property type="term" value="F:phosphorelay sensor kinase activity"/>
    <property type="evidence" value="ECO:0007669"/>
    <property type="project" value="InterPro"/>
</dbReference>
<keyword evidence="6" id="KW-0597">Phosphoprotein</keyword>
<dbReference type="Pfam" id="PF07730">
    <property type="entry name" value="HisKA_3"/>
    <property type="match status" value="1"/>
</dbReference>
<keyword evidence="10" id="KW-0418">Kinase</keyword>
<dbReference type="EMBL" id="LAZR01018907">
    <property type="protein sequence ID" value="KKL94504.1"/>
    <property type="molecule type" value="Genomic_DNA"/>
</dbReference>
<keyword evidence="5" id="KW-0997">Cell inner membrane</keyword>
<protein>
    <recommendedName>
        <fullName evidence="3">histidine kinase</fullName>
        <ecNumber evidence="3">2.7.13.3</ecNumber>
    </recommendedName>
</protein>
<keyword evidence="9" id="KW-0547">Nucleotide-binding</keyword>
<dbReference type="CDD" id="cd16917">
    <property type="entry name" value="HATPase_UhpB-NarQ-NarX-like"/>
    <property type="match status" value="1"/>
</dbReference>
<dbReference type="SMART" id="SM00387">
    <property type="entry name" value="HATPase_c"/>
    <property type="match status" value="1"/>
</dbReference>
<dbReference type="GO" id="GO:0005524">
    <property type="term" value="F:ATP binding"/>
    <property type="evidence" value="ECO:0007669"/>
    <property type="project" value="UniProtKB-KW"/>
</dbReference>
<dbReference type="PIRSF" id="PIRSF003167">
    <property type="entry name" value="STHK_NarX/NarQ"/>
    <property type="match status" value="1"/>
</dbReference>
<name>A0A0F9G6Q1_9ZZZZ</name>
<dbReference type="InterPro" id="IPR050482">
    <property type="entry name" value="Sensor_HK_TwoCompSys"/>
</dbReference>
<evidence type="ECO:0000313" key="17">
    <source>
        <dbReference type="EMBL" id="KKL94504.1"/>
    </source>
</evidence>
<dbReference type="GO" id="GO:0046983">
    <property type="term" value="F:protein dimerization activity"/>
    <property type="evidence" value="ECO:0007669"/>
    <property type="project" value="InterPro"/>
</dbReference>
<keyword evidence="8 14" id="KW-0812">Transmembrane</keyword>
<evidence type="ECO:0000256" key="1">
    <source>
        <dbReference type="ARBA" id="ARBA00000085"/>
    </source>
</evidence>
<dbReference type="SUPFAM" id="SSF55874">
    <property type="entry name" value="ATPase domain of HSP90 chaperone/DNA topoisomerase II/histidine kinase"/>
    <property type="match status" value="1"/>
</dbReference>
<evidence type="ECO:0000259" key="16">
    <source>
        <dbReference type="PROSITE" id="PS50885"/>
    </source>
</evidence>
<evidence type="ECO:0000256" key="8">
    <source>
        <dbReference type="ARBA" id="ARBA00022692"/>
    </source>
</evidence>
<dbReference type="SUPFAM" id="SSF158472">
    <property type="entry name" value="HAMP domain-like"/>
    <property type="match status" value="1"/>
</dbReference>
<evidence type="ECO:0000256" key="2">
    <source>
        <dbReference type="ARBA" id="ARBA00004429"/>
    </source>
</evidence>
<feature type="transmembrane region" description="Helical" evidence="14">
    <location>
        <begin position="20"/>
        <end position="43"/>
    </location>
</feature>
<dbReference type="AlphaFoldDB" id="A0A0F9G6Q1"/>
<gene>
    <name evidence="17" type="ORF">LCGC14_1864000</name>
</gene>
<keyword evidence="13 14" id="KW-0472">Membrane</keyword>
<dbReference type="InterPro" id="IPR042295">
    <property type="entry name" value="NarX-like_N_sf"/>
</dbReference>
<dbReference type="Gene3D" id="1.20.120.960">
    <property type="entry name" value="Histidine kinase NarX, sensor domain"/>
    <property type="match status" value="1"/>
</dbReference>
<comment type="subcellular location">
    <subcellularLocation>
        <location evidence="2">Cell inner membrane</location>
        <topology evidence="2">Multi-pass membrane protein</topology>
    </subcellularLocation>
</comment>
<organism evidence="17">
    <name type="scientific">marine sediment metagenome</name>
    <dbReference type="NCBI Taxonomy" id="412755"/>
    <lineage>
        <taxon>unclassified sequences</taxon>
        <taxon>metagenomes</taxon>
        <taxon>ecological metagenomes</taxon>
    </lineage>
</organism>
<feature type="transmembrane region" description="Helical" evidence="14">
    <location>
        <begin position="183"/>
        <end position="203"/>
    </location>
</feature>
<evidence type="ECO:0000256" key="13">
    <source>
        <dbReference type="ARBA" id="ARBA00023136"/>
    </source>
</evidence>
<evidence type="ECO:0000256" key="3">
    <source>
        <dbReference type="ARBA" id="ARBA00012438"/>
    </source>
</evidence>
<dbReference type="Pfam" id="PF02518">
    <property type="entry name" value="HATPase_c"/>
    <property type="match status" value="1"/>
</dbReference>
<keyword evidence="11" id="KW-0067">ATP-binding</keyword>
<dbReference type="InterPro" id="IPR016380">
    <property type="entry name" value="Sig_transdc_His_kin_NarX/NarQ"/>
</dbReference>
<dbReference type="PANTHER" id="PTHR24421:SF10">
    <property type="entry name" value="NITRATE_NITRITE SENSOR PROTEIN NARQ"/>
    <property type="match status" value="1"/>
</dbReference>
<feature type="domain" description="Histidine kinase" evidence="15">
    <location>
        <begin position="425"/>
        <end position="624"/>
    </location>
</feature>
<evidence type="ECO:0000256" key="5">
    <source>
        <dbReference type="ARBA" id="ARBA00022519"/>
    </source>
</evidence>
<dbReference type="Gene3D" id="3.30.565.10">
    <property type="entry name" value="Histidine kinase-like ATPase, C-terminal domain"/>
    <property type="match status" value="1"/>
</dbReference>
<dbReference type="InterPro" id="IPR003594">
    <property type="entry name" value="HATPase_dom"/>
</dbReference>
<evidence type="ECO:0000256" key="6">
    <source>
        <dbReference type="ARBA" id="ARBA00022553"/>
    </source>
</evidence>
<dbReference type="Gene3D" id="1.20.5.1930">
    <property type="match status" value="1"/>
</dbReference>
<dbReference type="EC" id="2.7.13.3" evidence="3"/>
<evidence type="ECO:0000256" key="10">
    <source>
        <dbReference type="ARBA" id="ARBA00022777"/>
    </source>
</evidence>
<keyword evidence="4" id="KW-1003">Cell membrane</keyword>